<proteinExistence type="predicted"/>
<feature type="transmembrane region" description="Helical" evidence="1">
    <location>
        <begin position="66"/>
        <end position="87"/>
    </location>
</feature>
<dbReference type="EMBL" id="JARK01001622">
    <property type="protein sequence ID" value="EYB86015.1"/>
    <property type="molecule type" value="Genomic_DNA"/>
</dbReference>
<gene>
    <name evidence="2" type="primary">Acey_s0286.g1378</name>
    <name evidence="2" type="ORF">Y032_0286g1378</name>
</gene>
<accession>A0A016S5U2</accession>
<organism evidence="2 3">
    <name type="scientific">Ancylostoma ceylanicum</name>
    <dbReference type="NCBI Taxonomy" id="53326"/>
    <lineage>
        <taxon>Eukaryota</taxon>
        <taxon>Metazoa</taxon>
        <taxon>Ecdysozoa</taxon>
        <taxon>Nematoda</taxon>
        <taxon>Chromadorea</taxon>
        <taxon>Rhabditida</taxon>
        <taxon>Rhabditina</taxon>
        <taxon>Rhabditomorpha</taxon>
        <taxon>Strongyloidea</taxon>
        <taxon>Ancylostomatidae</taxon>
        <taxon>Ancylostomatinae</taxon>
        <taxon>Ancylostoma</taxon>
    </lineage>
</organism>
<keyword evidence="1" id="KW-0472">Membrane</keyword>
<dbReference type="Proteomes" id="UP000024635">
    <property type="component" value="Unassembled WGS sequence"/>
</dbReference>
<sequence>MTYTTIDLIDRTGQYVSPDVAAVAERQHSLERIPPLLQGAGDIVGVDDDDSPTASKSTRRDRIARAGVLSGTSNYRVFLIVSFLISYHQML</sequence>
<evidence type="ECO:0000313" key="3">
    <source>
        <dbReference type="Proteomes" id="UP000024635"/>
    </source>
</evidence>
<keyword evidence="1" id="KW-0812">Transmembrane</keyword>
<name>A0A016S5U2_9BILA</name>
<evidence type="ECO:0000256" key="1">
    <source>
        <dbReference type="SAM" id="Phobius"/>
    </source>
</evidence>
<evidence type="ECO:0000313" key="2">
    <source>
        <dbReference type="EMBL" id="EYB86015.1"/>
    </source>
</evidence>
<protein>
    <submittedName>
        <fullName evidence="2">Uncharacterized protein</fullName>
    </submittedName>
</protein>
<reference evidence="3" key="1">
    <citation type="journal article" date="2015" name="Nat. Genet.">
        <title>The genome and transcriptome of the zoonotic hookworm Ancylostoma ceylanicum identify infection-specific gene families.</title>
        <authorList>
            <person name="Schwarz E.M."/>
            <person name="Hu Y."/>
            <person name="Antoshechkin I."/>
            <person name="Miller M.M."/>
            <person name="Sternberg P.W."/>
            <person name="Aroian R.V."/>
        </authorList>
    </citation>
    <scope>NUCLEOTIDE SEQUENCE</scope>
    <source>
        <strain evidence="3">HY135</strain>
    </source>
</reference>
<comment type="caution">
    <text evidence="2">The sequence shown here is derived from an EMBL/GenBank/DDBJ whole genome shotgun (WGS) entry which is preliminary data.</text>
</comment>
<keyword evidence="3" id="KW-1185">Reference proteome</keyword>
<keyword evidence="1" id="KW-1133">Transmembrane helix</keyword>
<dbReference type="AlphaFoldDB" id="A0A016S5U2"/>